<keyword evidence="2" id="KW-1185">Reference proteome</keyword>
<reference evidence="1 2" key="1">
    <citation type="journal article" date="2021" name="Commun. Biol.">
        <title>The genome of Shorea leprosula (Dipterocarpaceae) highlights the ecological relevance of drought in aseasonal tropical rainforests.</title>
        <authorList>
            <person name="Ng K.K.S."/>
            <person name="Kobayashi M.J."/>
            <person name="Fawcett J.A."/>
            <person name="Hatakeyama M."/>
            <person name="Paape T."/>
            <person name="Ng C.H."/>
            <person name="Ang C.C."/>
            <person name="Tnah L.H."/>
            <person name="Lee C.T."/>
            <person name="Nishiyama T."/>
            <person name="Sese J."/>
            <person name="O'Brien M.J."/>
            <person name="Copetti D."/>
            <person name="Mohd Noor M.I."/>
            <person name="Ong R.C."/>
            <person name="Putra M."/>
            <person name="Sireger I.Z."/>
            <person name="Indrioko S."/>
            <person name="Kosugi Y."/>
            <person name="Izuno A."/>
            <person name="Isagi Y."/>
            <person name="Lee S.L."/>
            <person name="Shimizu K.K."/>
        </authorList>
    </citation>
    <scope>NUCLEOTIDE SEQUENCE [LARGE SCALE GENOMIC DNA]</scope>
    <source>
        <strain evidence="1">214</strain>
    </source>
</reference>
<accession>A0AAV5MV15</accession>
<organism evidence="1 2">
    <name type="scientific">Rubroshorea leprosula</name>
    <dbReference type="NCBI Taxonomy" id="152421"/>
    <lineage>
        <taxon>Eukaryota</taxon>
        <taxon>Viridiplantae</taxon>
        <taxon>Streptophyta</taxon>
        <taxon>Embryophyta</taxon>
        <taxon>Tracheophyta</taxon>
        <taxon>Spermatophyta</taxon>
        <taxon>Magnoliopsida</taxon>
        <taxon>eudicotyledons</taxon>
        <taxon>Gunneridae</taxon>
        <taxon>Pentapetalae</taxon>
        <taxon>rosids</taxon>
        <taxon>malvids</taxon>
        <taxon>Malvales</taxon>
        <taxon>Dipterocarpaceae</taxon>
        <taxon>Rubroshorea</taxon>
    </lineage>
</organism>
<protein>
    <submittedName>
        <fullName evidence="1">Uncharacterized protein</fullName>
    </submittedName>
</protein>
<evidence type="ECO:0000313" key="1">
    <source>
        <dbReference type="EMBL" id="GKV52703.1"/>
    </source>
</evidence>
<sequence length="96" mass="10498">MKEIEDNTGGKGMQFVIPVNENPRQEKSTIHELRVIGGIGIEGLAVWGRALVTIRKGRKVDHMKQMEDNVGGKGIQFVIPVNENPSGIALQYGVDS</sequence>
<evidence type="ECO:0000313" key="2">
    <source>
        <dbReference type="Proteomes" id="UP001054252"/>
    </source>
</evidence>
<dbReference type="EMBL" id="BPVZ01000816">
    <property type="protein sequence ID" value="GKV52703.1"/>
    <property type="molecule type" value="Genomic_DNA"/>
</dbReference>
<comment type="caution">
    <text evidence="1">The sequence shown here is derived from an EMBL/GenBank/DDBJ whole genome shotgun (WGS) entry which is preliminary data.</text>
</comment>
<proteinExistence type="predicted"/>
<name>A0AAV5MV15_9ROSI</name>
<dbReference type="AlphaFoldDB" id="A0AAV5MV15"/>
<gene>
    <name evidence="1" type="ORF">SLEP1_g59274</name>
</gene>
<dbReference type="Proteomes" id="UP001054252">
    <property type="component" value="Unassembled WGS sequence"/>
</dbReference>